<dbReference type="Proteomes" id="UP000325003">
    <property type="component" value="Unassembled WGS sequence"/>
</dbReference>
<accession>A0A5B1L8R8</accession>
<dbReference type="EMBL" id="VUJV01000006">
    <property type="protein sequence ID" value="KAA1417121.1"/>
    <property type="molecule type" value="Genomic_DNA"/>
</dbReference>
<dbReference type="RefSeq" id="WP_149729790.1">
    <property type="nucleotide sequence ID" value="NZ_VUJV01000006.1"/>
</dbReference>
<dbReference type="AlphaFoldDB" id="A0A5B1L8R8"/>
<gene>
    <name evidence="2" type="ORF">F0U44_18305</name>
</gene>
<reference evidence="2 3" key="1">
    <citation type="submission" date="2019-09" db="EMBL/GenBank/DDBJ databases">
        <title>Nocardioides panacisoli sp. nov., isolated from the soil of a ginseng field.</title>
        <authorList>
            <person name="Cho C."/>
        </authorList>
    </citation>
    <scope>NUCLEOTIDE SEQUENCE [LARGE SCALE GENOMIC DNA]</scope>
    <source>
        <strain evidence="2 3">BN130099</strain>
    </source>
</reference>
<feature type="region of interest" description="Disordered" evidence="1">
    <location>
        <begin position="278"/>
        <end position="305"/>
    </location>
</feature>
<evidence type="ECO:0000256" key="1">
    <source>
        <dbReference type="SAM" id="MobiDB-lite"/>
    </source>
</evidence>
<feature type="compositionally biased region" description="Basic residues" evidence="1">
    <location>
        <begin position="288"/>
        <end position="305"/>
    </location>
</feature>
<name>A0A5B1L8R8_9ACTN</name>
<comment type="caution">
    <text evidence="2">The sequence shown here is derived from an EMBL/GenBank/DDBJ whole genome shotgun (WGS) entry which is preliminary data.</text>
</comment>
<sequence length="305" mass="32738">MTDADVAVLLADLAAGDRAAEFSVVQGTWDERREDPSAAALHPWLDAAGVGRLPREQRAEALATRSLRATTWAVAIGRPVLPRDALLVAAWLRHQGIDASLAAVIRRAVSAMPAVEGTCDAGYDALLRAVLHAHYDGDDFPDEELALLVLDYAAVHERIELARAHLDDSDNTTLRPLLADLDQWGPAVAPHLGDCLLDAVDASTVTYVAGEAGDWTAPGVRAALRARFVERRSEAVFAAVKAIEGRQPAIAAGAQAFLTQDVKASSLTRVRSAWDRPERDRLDAALRHGPRRGRGARVGRARTAP</sequence>
<keyword evidence="3" id="KW-1185">Reference proteome</keyword>
<organism evidence="2 3">
    <name type="scientific">Nocardioides humilatus</name>
    <dbReference type="NCBI Taxonomy" id="2607660"/>
    <lineage>
        <taxon>Bacteria</taxon>
        <taxon>Bacillati</taxon>
        <taxon>Actinomycetota</taxon>
        <taxon>Actinomycetes</taxon>
        <taxon>Propionibacteriales</taxon>
        <taxon>Nocardioidaceae</taxon>
        <taxon>Nocardioides</taxon>
    </lineage>
</organism>
<proteinExistence type="predicted"/>
<evidence type="ECO:0000313" key="3">
    <source>
        <dbReference type="Proteomes" id="UP000325003"/>
    </source>
</evidence>
<reference evidence="2 3" key="2">
    <citation type="submission" date="2019-09" db="EMBL/GenBank/DDBJ databases">
        <authorList>
            <person name="Jin C."/>
        </authorList>
    </citation>
    <scope>NUCLEOTIDE SEQUENCE [LARGE SCALE GENOMIC DNA]</scope>
    <source>
        <strain evidence="2 3">BN130099</strain>
    </source>
</reference>
<protein>
    <submittedName>
        <fullName evidence="2">Uncharacterized protein</fullName>
    </submittedName>
</protein>
<evidence type="ECO:0000313" key="2">
    <source>
        <dbReference type="EMBL" id="KAA1417121.1"/>
    </source>
</evidence>